<gene>
    <name evidence="1" type="ORF">MZV50_22440</name>
</gene>
<accession>A0ABY4ZRQ8</accession>
<evidence type="ECO:0000313" key="2">
    <source>
        <dbReference type="Proteomes" id="UP001057520"/>
    </source>
</evidence>
<dbReference type="Proteomes" id="UP001057520">
    <property type="component" value="Chromosome"/>
</dbReference>
<proteinExistence type="predicted"/>
<dbReference type="EMBL" id="CP096040">
    <property type="protein sequence ID" value="USQ95276.1"/>
    <property type="molecule type" value="Genomic_DNA"/>
</dbReference>
<name>A0ABY4ZRQ8_9CAUL</name>
<organism evidence="1 2">
    <name type="scientific">Caulobacter segnis</name>
    <dbReference type="NCBI Taxonomy" id="88688"/>
    <lineage>
        <taxon>Bacteria</taxon>
        <taxon>Pseudomonadati</taxon>
        <taxon>Pseudomonadota</taxon>
        <taxon>Alphaproteobacteria</taxon>
        <taxon>Caulobacterales</taxon>
        <taxon>Caulobacteraceae</taxon>
        <taxon>Caulobacter</taxon>
    </lineage>
</organism>
<keyword evidence="2" id="KW-1185">Reference proteome</keyword>
<protein>
    <submittedName>
        <fullName evidence="1">Uncharacterized protein</fullName>
    </submittedName>
</protein>
<reference evidence="1 2" key="1">
    <citation type="submission" date="2022-04" db="EMBL/GenBank/DDBJ databases">
        <title>Genome sequence of soybean root-associated Caulobacter segnis RL271.</title>
        <authorList>
            <person name="Longley R."/>
            <person name="Bonito G."/>
            <person name="Trigodet F."/>
            <person name="Crosson S."/>
            <person name="Fiebig A."/>
        </authorList>
    </citation>
    <scope>NUCLEOTIDE SEQUENCE [LARGE SCALE GENOMIC DNA]</scope>
    <source>
        <strain evidence="1 2">RL271</strain>
    </source>
</reference>
<sequence length="65" mass="6887">MDFTIKLGRDLAHGLIMALLPTAPLVGVSRRAPAHDHAAAVAASMGSGDKAEKLRTLIADFREYA</sequence>
<evidence type="ECO:0000313" key="1">
    <source>
        <dbReference type="EMBL" id="USQ95276.1"/>
    </source>
</evidence>